<reference evidence="1 2" key="1">
    <citation type="submission" date="2019-03" db="EMBL/GenBank/DDBJ databases">
        <title>Genomic Encyclopedia of Type Strains, Phase IV (KMG-IV): sequencing the most valuable type-strain genomes for metagenomic binning, comparative biology and taxonomic classification.</title>
        <authorList>
            <person name="Goeker M."/>
        </authorList>
    </citation>
    <scope>NUCLEOTIDE SEQUENCE [LARGE SCALE GENOMIC DNA]</scope>
    <source>
        <strain evidence="1 2">DSM 25059</strain>
    </source>
</reference>
<evidence type="ECO:0008006" key="3">
    <source>
        <dbReference type="Google" id="ProtNLM"/>
    </source>
</evidence>
<dbReference type="EMBL" id="SNWD01000011">
    <property type="protein sequence ID" value="TDN79906.1"/>
    <property type="molecule type" value="Genomic_DNA"/>
</dbReference>
<proteinExistence type="predicted"/>
<protein>
    <recommendedName>
        <fullName evidence="3">(2Fe-2S) ferredoxin</fullName>
    </recommendedName>
</protein>
<comment type="caution">
    <text evidence="1">The sequence shown here is derived from an EMBL/GenBank/DDBJ whole genome shotgun (WGS) entry which is preliminary data.</text>
</comment>
<dbReference type="Gene3D" id="3.40.30.10">
    <property type="entry name" value="Glutaredoxin"/>
    <property type="match status" value="1"/>
</dbReference>
<accession>A0A4R6FF45</accession>
<evidence type="ECO:0000313" key="2">
    <source>
        <dbReference type="Proteomes" id="UP000295493"/>
    </source>
</evidence>
<gene>
    <name evidence="1" type="ORF">EV664_11163</name>
</gene>
<evidence type="ECO:0000313" key="1">
    <source>
        <dbReference type="EMBL" id="TDN79906.1"/>
    </source>
</evidence>
<dbReference type="Proteomes" id="UP000295493">
    <property type="component" value="Unassembled WGS sequence"/>
</dbReference>
<name>A0A4R6FF45_9SPHN</name>
<sequence length="106" mass="11110">MEARLKTRINANWANAAMVCAKCQKKLKGGFGPEGKQTLSKALRKHLGVKKGRKGAVGIVETKCLGVCPKNAVTVVNAARMDQWLLVAPGADLDEVAQSLGLAPGG</sequence>
<organism evidence="1 2">
    <name type="scientific">Stakelama pacifica</name>
    <dbReference type="NCBI Taxonomy" id="517720"/>
    <lineage>
        <taxon>Bacteria</taxon>
        <taxon>Pseudomonadati</taxon>
        <taxon>Pseudomonadota</taxon>
        <taxon>Alphaproteobacteria</taxon>
        <taxon>Sphingomonadales</taxon>
        <taxon>Sphingomonadaceae</taxon>
        <taxon>Stakelama</taxon>
    </lineage>
</organism>
<keyword evidence="2" id="KW-1185">Reference proteome</keyword>
<dbReference type="AlphaFoldDB" id="A0A4R6FF45"/>